<evidence type="ECO:0000256" key="2">
    <source>
        <dbReference type="ARBA" id="ARBA00022989"/>
    </source>
</evidence>
<dbReference type="EMBL" id="MPJW01000186">
    <property type="protein sequence ID" value="OLU37905.1"/>
    <property type="molecule type" value="Genomic_DNA"/>
</dbReference>
<dbReference type="GeneID" id="82203364"/>
<accession>A0A1U7NEB2</accession>
<gene>
    <name evidence="4" type="ORF">BO222_09330</name>
</gene>
<evidence type="ECO:0000256" key="1">
    <source>
        <dbReference type="ARBA" id="ARBA00022692"/>
    </source>
</evidence>
<evidence type="ECO:0000313" key="5">
    <source>
        <dbReference type="Proteomes" id="UP000186341"/>
    </source>
</evidence>
<feature type="transmembrane region" description="Helical" evidence="3">
    <location>
        <begin position="146"/>
        <end position="165"/>
    </location>
</feature>
<keyword evidence="5" id="KW-1185">Reference proteome</keyword>
<dbReference type="GO" id="GO:0016020">
    <property type="term" value="C:membrane"/>
    <property type="evidence" value="ECO:0007669"/>
    <property type="project" value="InterPro"/>
</dbReference>
<dbReference type="PANTHER" id="PTHR37815">
    <property type="entry name" value="UPF0397 PROTEIN BC_2624-RELATED"/>
    <property type="match status" value="1"/>
</dbReference>
<keyword evidence="3" id="KW-0472">Membrane</keyword>
<dbReference type="Gene3D" id="1.10.1760.20">
    <property type="match status" value="1"/>
</dbReference>
<evidence type="ECO:0000256" key="3">
    <source>
        <dbReference type="SAM" id="Phobius"/>
    </source>
</evidence>
<keyword evidence="1 3" id="KW-0812">Transmembrane</keyword>
<protein>
    <submittedName>
        <fullName evidence="4">ECF transporter S component</fullName>
    </submittedName>
</protein>
<dbReference type="PANTHER" id="PTHR37815:SF3">
    <property type="entry name" value="UPF0397 PROTEIN SPR0429"/>
    <property type="match status" value="1"/>
</dbReference>
<dbReference type="InterPro" id="IPR009825">
    <property type="entry name" value="ECF_substrate-spec-like"/>
</dbReference>
<comment type="caution">
    <text evidence="4">The sequence shown here is derived from an EMBL/GenBank/DDBJ whole genome shotgun (WGS) entry which is preliminary data.</text>
</comment>
<dbReference type="OrthoDB" id="2220129at2"/>
<evidence type="ECO:0000313" key="4">
    <source>
        <dbReference type="EMBL" id="OLU37905.1"/>
    </source>
</evidence>
<proteinExistence type="predicted"/>
<name>A0A1U7NEB2_9FIRM</name>
<feature type="transmembrane region" description="Helical" evidence="3">
    <location>
        <begin position="106"/>
        <end position="126"/>
    </location>
</feature>
<feature type="transmembrane region" description="Helical" evidence="3">
    <location>
        <begin position="12"/>
        <end position="33"/>
    </location>
</feature>
<dbReference type="Pfam" id="PF07155">
    <property type="entry name" value="ECF-ribofla_trS"/>
    <property type="match status" value="1"/>
</dbReference>
<organism evidence="4 5">
    <name type="scientific">Ileibacterium valens</name>
    <dbReference type="NCBI Taxonomy" id="1862668"/>
    <lineage>
        <taxon>Bacteria</taxon>
        <taxon>Bacillati</taxon>
        <taxon>Bacillota</taxon>
        <taxon>Erysipelotrichia</taxon>
        <taxon>Erysipelotrichales</taxon>
        <taxon>Erysipelotrichaceae</taxon>
        <taxon>Ileibacterium</taxon>
    </lineage>
</organism>
<dbReference type="AlphaFoldDB" id="A0A1U7NEB2"/>
<reference evidence="4 5" key="1">
    <citation type="submission" date="2016-11" db="EMBL/GenBank/DDBJ databases">
        <title>Description of two novel members of the family Erysipelotrichaceae: Ileibacterium lipovorans gen. nov., sp. nov. and Dubosiella newyorkensis, gen. nov., sp. nov.</title>
        <authorList>
            <person name="Cox L.M."/>
            <person name="Sohn J."/>
            <person name="Tyrrell K.L."/>
            <person name="Citron D.M."/>
            <person name="Lawson P.A."/>
            <person name="Patel N.B."/>
            <person name="Iizumi T."/>
            <person name="Perez-Perez G.I."/>
            <person name="Goldstein E.J."/>
            <person name="Blaser M.J."/>
        </authorList>
    </citation>
    <scope>NUCLEOTIDE SEQUENCE [LARGE SCALE GENOMIC DNA]</scope>
    <source>
        <strain evidence="4 5">NYU-BL-A3</strain>
    </source>
</reference>
<sequence>MENRILLRKNTPIWITTCALFMALTIALSSFGVPVPGGKLYLCDISIVTAALLLDPVSAMLVGGIGSFLGDMIFYPAPMFVSLVVHGLQAYVISWCAHNTFKNKPIYGALLGVTLGTIILVGGYTLGKIYVYSTFEYAMTKLPFEILQGVIGAVCGILLCYGAGLKRIYERMVLRHHQ</sequence>
<dbReference type="RefSeq" id="WP_075820478.1">
    <property type="nucleotide sequence ID" value="NZ_CAPFLH010000059.1"/>
</dbReference>
<keyword evidence="2 3" id="KW-1133">Transmembrane helix</keyword>
<feature type="transmembrane region" description="Helical" evidence="3">
    <location>
        <begin position="72"/>
        <end position="94"/>
    </location>
</feature>
<dbReference type="Proteomes" id="UP000186341">
    <property type="component" value="Unassembled WGS sequence"/>
</dbReference>